<keyword evidence="5 6" id="KW-0694">RNA-binding</keyword>
<feature type="domain" description="Maturase MatK N-terminal" evidence="9">
    <location>
        <begin position="16"/>
        <end position="338"/>
    </location>
</feature>
<protein>
    <recommendedName>
        <fullName evidence="6">Maturase K</fullName>
    </recommendedName>
    <alternativeName>
        <fullName evidence="6">Intron maturase</fullName>
    </alternativeName>
</protein>
<dbReference type="AlphaFoldDB" id="A0A0F7VKF0"/>
<dbReference type="InterPro" id="IPR024942">
    <property type="entry name" value="Maturase_MatK_N"/>
</dbReference>
<dbReference type="Pfam" id="PF01348">
    <property type="entry name" value="Intron_maturas2"/>
    <property type="match status" value="1"/>
</dbReference>
<dbReference type="PANTHER" id="PTHR34811">
    <property type="entry name" value="MATURASE K"/>
    <property type="match status" value="1"/>
</dbReference>
<feature type="domain" description="Domain X" evidence="8">
    <location>
        <begin position="367"/>
        <end position="479"/>
    </location>
</feature>
<evidence type="ECO:0000259" key="9">
    <source>
        <dbReference type="Pfam" id="PF01824"/>
    </source>
</evidence>
<dbReference type="PANTHER" id="PTHR34811:SF1">
    <property type="entry name" value="MATURASE K"/>
    <property type="match status" value="1"/>
</dbReference>
<dbReference type="HAMAP" id="MF_01390">
    <property type="entry name" value="MatK"/>
    <property type="match status" value="1"/>
</dbReference>
<evidence type="ECO:0000259" key="8">
    <source>
        <dbReference type="Pfam" id="PF01348"/>
    </source>
</evidence>
<dbReference type="GO" id="GO:0003723">
    <property type="term" value="F:RNA binding"/>
    <property type="evidence" value="ECO:0007669"/>
    <property type="project" value="UniProtKB-KW"/>
</dbReference>
<sequence length="527" mass="64771">MRKIAKILHKIKELEKIKKKTIFQQRFLYPLLFQDDLYAIAYNRSFNKIKLKKIETFNLNEYYSFITLKRLINRIRKKNNKINLNKYYKIFFDINYINHFYLKVIREGFAIILEIFFSIELEKTFIKKMNRQNNYQSIHSVFPFIEDHFLHSNYILNTKIPNFFHPEILIRILRQSIQDAYFSHLLRLIFHKNKKLITLNKNSFFSQKEMSKLAVFLWHYFISELELFLINQWKNLNNFKSLSYLTLLDKTDCVKKINYTFDNFLTTKLQVFFYRKQICFHYIRYDNNYIIGIKSSNYLAKKWSFFLFKFWYYYFHYLFKFYRINLEKTSKSYFSFLGYFFSIQIKKVLIKTKMLSNLKKEYITQKELFFVTPIISLVELLAKEKFCNTLGHPISKLVWSTLTDDEIFNRFDQIWKNFFYYYSGCKNKKNLYQVQYILRFSCAKTLACKHKTTIRYVWKKYGSNFFAKSFFSKKQELINLKFFKLYPFIKNFWYLDIVQINSLAKLLQKKTNITKYIKKFNLIKLPI</sequence>
<keyword evidence="3 6" id="KW-0507">mRNA processing</keyword>
<evidence type="ECO:0000256" key="6">
    <source>
        <dbReference type="HAMAP-Rule" id="MF_01390"/>
    </source>
</evidence>
<keyword evidence="7 10" id="KW-0150">Chloroplast</keyword>
<keyword evidence="4 6" id="KW-0819">tRNA processing</keyword>
<gene>
    <name evidence="6 10" type="primary">matK</name>
</gene>
<evidence type="ECO:0000256" key="2">
    <source>
        <dbReference type="ARBA" id="ARBA00022640"/>
    </source>
</evidence>
<evidence type="ECO:0000256" key="3">
    <source>
        <dbReference type="ARBA" id="ARBA00022664"/>
    </source>
</evidence>
<evidence type="ECO:0000313" key="10">
    <source>
        <dbReference type="EMBL" id="CFQ34821.1"/>
    </source>
</evidence>
<evidence type="ECO:0000256" key="5">
    <source>
        <dbReference type="ARBA" id="ARBA00022884"/>
    </source>
</evidence>
<accession>A0A0F7VKF0</accession>
<dbReference type="Pfam" id="PF01824">
    <property type="entry name" value="MatK_N"/>
    <property type="match status" value="1"/>
</dbReference>
<organism evidence="10">
    <name type="scientific">Splachnum ampullaceum</name>
    <name type="common">Small capsule dung moss</name>
    <dbReference type="NCBI Taxonomy" id="108612"/>
    <lineage>
        <taxon>Eukaryota</taxon>
        <taxon>Viridiplantae</taxon>
        <taxon>Streptophyta</taxon>
        <taxon>Embryophyta</taxon>
        <taxon>Bryophyta</taxon>
        <taxon>Bryophytina</taxon>
        <taxon>Bryopsida</taxon>
        <taxon>Bryidae</taxon>
        <taxon>Bryanae</taxon>
        <taxon>Splachnales</taxon>
        <taxon>Splachnaceae</taxon>
        <taxon>Splachnum</taxon>
    </lineage>
</organism>
<dbReference type="GO" id="GO:0008380">
    <property type="term" value="P:RNA splicing"/>
    <property type="evidence" value="ECO:0007669"/>
    <property type="project" value="UniProtKB-UniRule"/>
</dbReference>
<reference evidence="10" key="1">
    <citation type="submission" date="2015-02" db="EMBL/GenBank/DDBJ databases">
        <title>Resolving the backbone phylogeny of mosses: an organellar perspective.</title>
        <authorList>
            <person name="Krug M."/>
            <person name="Goffinet B."/>
            <person name="Testroet P."/>
            <person name="Noben S."/>
            <person name="Mueller K.F."/>
            <person name="Quandt D."/>
        </authorList>
    </citation>
    <scope>NUCLEOTIDE SEQUENCE</scope>
    <source>
        <strain evidence="10">B899</strain>
    </source>
</reference>
<dbReference type="GO" id="GO:0008033">
    <property type="term" value="P:tRNA processing"/>
    <property type="evidence" value="ECO:0007669"/>
    <property type="project" value="UniProtKB-KW"/>
</dbReference>
<evidence type="ECO:0000256" key="1">
    <source>
        <dbReference type="ARBA" id="ARBA00006621"/>
    </source>
</evidence>
<dbReference type="GO" id="GO:0006397">
    <property type="term" value="P:mRNA processing"/>
    <property type="evidence" value="ECO:0007669"/>
    <property type="project" value="UniProtKB-KW"/>
</dbReference>
<geneLocation type="chloroplast" evidence="10"/>
<evidence type="ECO:0000256" key="4">
    <source>
        <dbReference type="ARBA" id="ARBA00022694"/>
    </source>
</evidence>
<name>A0A0F7VKF0_SPLAM</name>
<dbReference type="InterPro" id="IPR024937">
    <property type="entry name" value="Domain_X"/>
</dbReference>
<dbReference type="EMBL" id="LN828332">
    <property type="protein sequence ID" value="CFQ34821.1"/>
    <property type="molecule type" value="Genomic_DNA"/>
</dbReference>
<comment type="function">
    <text evidence="6 7">Usually encoded in the trnK tRNA gene intron. Probably assists in splicing its own and other chloroplast group II introns.</text>
</comment>
<proteinExistence type="inferred from homology"/>
<dbReference type="GO" id="GO:0009507">
    <property type="term" value="C:chloroplast"/>
    <property type="evidence" value="ECO:0007669"/>
    <property type="project" value="UniProtKB-SubCell"/>
</dbReference>
<comment type="similarity">
    <text evidence="1 6">Belongs to the intron maturase 2 family. MatK subfamily.</text>
</comment>
<keyword evidence="2 7" id="KW-0934">Plastid</keyword>
<dbReference type="InterPro" id="IPR002866">
    <property type="entry name" value="Maturase_MatK"/>
</dbReference>
<evidence type="ECO:0000256" key="7">
    <source>
        <dbReference type="RuleBase" id="RU004226"/>
    </source>
</evidence>
<comment type="subcellular location">
    <subcellularLocation>
        <location evidence="6">Plastid</location>
        <location evidence="6">Chloroplast</location>
    </subcellularLocation>
</comment>